<organism evidence="2 4">
    <name type="scientific">Rotaria socialis</name>
    <dbReference type="NCBI Taxonomy" id="392032"/>
    <lineage>
        <taxon>Eukaryota</taxon>
        <taxon>Metazoa</taxon>
        <taxon>Spiralia</taxon>
        <taxon>Gnathifera</taxon>
        <taxon>Rotifera</taxon>
        <taxon>Eurotatoria</taxon>
        <taxon>Bdelloidea</taxon>
        <taxon>Philodinida</taxon>
        <taxon>Philodinidae</taxon>
        <taxon>Rotaria</taxon>
    </lineage>
</organism>
<dbReference type="EMBL" id="CAJOBR010088781">
    <property type="protein sequence ID" value="CAF5137187.1"/>
    <property type="molecule type" value="Genomic_DNA"/>
</dbReference>
<dbReference type="EMBL" id="CAJOBR010083747">
    <property type="protein sequence ID" value="CAF5128955.1"/>
    <property type="molecule type" value="Genomic_DNA"/>
</dbReference>
<evidence type="ECO:0000313" key="4">
    <source>
        <dbReference type="Proteomes" id="UP000663848"/>
    </source>
</evidence>
<evidence type="ECO:0000313" key="2">
    <source>
        <dbReference type="EMBL" id="CAF5128955.1"/>
    </source>
</evidence>
<comment type="caution">
    <text evidence="2">The sequence shown here is derived from an EMBL/GenBank/DDBJ whole genome shotgun (WGS) entry which is preliminary data.</text>
</comment>
<evidence type="ECO:0000313" key="3">
    <source>
        <dbReference type="EMBL" id="CAF5137187.1"/>
    </source>
</evidence>
<proteinExistence type="predicted"/>
<evidence type="ECO:0000256" key="1">
    <source>
        <dbReference type="SAM" id="MobiDB-lite"/>
    </source>
</evidence>
<reference evidence="2" key="1">
    <citation type="submission" date="2021-02" db="EMBL/GenBank/DDBJ databases">
        <authorList>
            <person name="Nowell W R."/>
        </authorList>
    </citation>
    <scope>NUCLEOTIDE SEQUENCE</scope>
</reference>
<gene>
    <name evidence="2" type="ORF">QYT958_LOCUS46623</name>
    <name evidence="3" type="ORF">QYT958_LOCUS47377</name>
</gene>
<dbReference type="AlphaFoldDB" id="A0A822FTE6"/>
<accession>A0A822FTE6</accession>
<sequence>DKLAMIKTLATLQDTKSPQGGDLSASSKRTGFLTRN</sequence>
<protein>
    <submittedName>
        <fullName evidence="2">Uncharacterized protein</fullName>
    </submittedName>
</protein>
<name>A0A822FTE6_9BILA</name>
<dbReference type="Proteomes" id="UP000663848">
    <property type="component" value="Unassembled WGS sequence"/>
</dbReference>
<feature type="region of interest" description="Disordered" evidence="1">
    <location>
        <begin position="14"/>
        <end position="36"/>
    </location>
</feature>
<feature type="non-terminal residue" evidence="2">
    <location>
        <position position="1"/>
    </location>
</feature>